<proteinExistence type="predicted"/>
<gene>
    <name evidence="2" type="ORF">EP51_02725</name>
</gene>
<evidence type="ECO:0000313" key="3">
    <source>
        <dbReference type="Proteomes" id="UP000028488"/>
    </source>
</evidence>
<accession>A0A076EEK9</accession>
<feature type="compositionally biased region" description="Gly residues" evidence="1">
    <location>
        <begin position="24"/>
        <end position="34"/>
    </location>
</feature>
<protein>
    <submittedName>
        <fullName evidence="2">Uncharacterized protein</fullName>
    </submittedName>
</protein>
<reference evidence="2 3" key="1">
    <citation type="submission" date="2014-07" db="EMBL/GenBank/DDBJ databases">
        <title>Genome Sequence of Rhodococcus opacus Strain R7, a Biodegrader of Mono- and Polycyclic Aromatic Hydrocarbons.</title>
        <authorList>
            <person name="Di Gennaro P."/>
            <person name="Zampolli J."/>
            <person name="Presti I."/>
            <person name="Cappelletti M."/>
            <person name="D'Ursi P."/>
            <person name="Orro A."/>
            <person name="Mezzelani A."/>
            <person name="Milanesi L."/>
        </authorList>
    </citation>
    <scope>NUCLEOTIDE SEQUENCE [LARGE SCALE GENOMIC DNA]</scope>
    <source>
        <strain evidence="2 3">R7</strain>
    </source>
</reference>
<sequence length="98" mass="9553">MPDIVGPGVVGVGGPGEPGPTFGSVGGGGSGGWGAAPPPDCAAGTVAHGIVVPSTDPVCSLVDWQPAARAMHVTIATNGINVRVSPLMVWISPCVDEL</sequence>
<evidence type="ECO:0000313" key="2">
    <source>
        <dbReference type="EMBL" id="AII03582.1"/>
    </source>
</evidence>
<evidence type="ECO:0000256" key="1">
    <source>
        <dbReference type="SAM" id="MobiDB-lite"/>
    </source>
</evidence>
<dbReference type="AlphaFoldDB" id="A0A076EEK9"/>
<organism evidence="2 3">
    <name type="scientific">Rhodococcus opacus</name>
    <name type="common">Nocardia opaca</name>
    <dbReference type="NCBI Taxonomy" id="37919"/>
    <lineage>
        <taxon>Bacteria</taxon>
        <taxon>Bacillati</taxon>
        <taxon>Actinomycetota</taxon>
        <taxon>Actinomycetes</taxon>
        <taxon>Mycobacteriales</taxon>
        <taxon>Nocardiaceae</taxon>
        <taxon>Rhodococcus</taxon>
    </lineage>
</organism>
<dbReference type="Proteomes" id="UP000028488">
    <property type="component" value="Chromosome"/>
</dbReference>
<dbReference type="EMBL" id="CP008947">
    <property type="protein sequence ID" value="AII03582.1"/>
    <property type="molecule type" value="Genomic_DNA"/>
</dbReference>
<feature type="region of interest" description="Disordered" evidence="1">
    <location>
        <begin position="1"/>
        <end position="37"/>
    </location>
</feature>
<name>A0A076EEK9_RHOOP</name>